<dbReference type="AlphaFoldDB" id="A0A1U9NLJ6"/>
<organism evidence="1 2">
    <name type="scientific">Anaerohalosphaera lusitana</name>
    <dbReference type="NCBI Taxonomy" id="1936003"/>
    <lineage>
        <taxon>Bacteria</taxon>
        <taxon>Pseudomonadati</taxon>
        <taxon>Planctomycetota</taxon>
        <taxon>Phycisphaerae</taxon>
        <taxon>Sedimentisphaerales</taxon>
        <taxon>Anaerohalosphaeraceae</taxon>
        <taxon>Anaerohalosphaera</taxon>
    </lineage>
</organism>
<accession>A0A1U9NLJ6</accession>
<dbReference type="KEGG" id="alus:STSP2_01604"/>
<sequence>MTYRTDKNQVFAKCDIYGNYIDEVIYSYSGATGSMNFYLHDHLYSPVAIVNKATAEIAERCEYNAYGRTTFYTDKGADGNWLTTDDTKARSSSVGNAYTFTGRRLDTLDNGNLELMYYRHRYYDPQMGRFLQQDPWGMDPAANSTRYFNPRSQYKDSNNVYQYVKSWPVISVDPSGLVHVAFPGGSSGSNETVCSRMPCMETCTSDGGEYLDCWDKCSEAYNKFKDWLDGPHPDFEELNDLPCPCELKICTIPGGFGAGQQYPVPPEGWTVIEQLYYIAYLGKYHPGANWDMRSKGCPSQQCTYDHNGDLITHGTGAGTADAHNATRCSHSGGHKKHDKWPADWAMLLDGDSGKWPSSDGGCFKDYISKRPINNGNGCEQNP</sequence>
<dbReference type="PANTHER" id="PTHR32305:SF15">
    <property type="entry name" value="PROTEIN RHSA-RELATED"/>
    <property type="match status" value="1"/>
</dbReference>
<dbReference type="Proteomes" id="UP000189674">
    <property type="component" value="Chromosome"/>
</dbReference>
<protein>
    <submittedName>
        <fullName evidence="1">RHS repeat-associated core domain protein</fullName>
    </submittedName>
</protein>
<dbReference type="EMBL" id="CP019791">
    <property type="protein sequence ID" value="AQT68440.1"/>
    <property type="molecule type" value="Genomic_DNA"/>
</dbReference>
<dbReference type="Gene3D" id="2.180.10.10">
    <property type="entry name" value="RHS repeat-associated core"/>
    <property type="match status" value="1"/>
</dbReference>
<dbReference type="InterPro" id="IPR050708">
    <property type="entry name" value="T6SS_VgrG/RHS"/>
</dbReference>
<dbReference type="NCBIfam" id="TIGR03696">
    <property type="entry name" value="Rhs_assc_core"/>
    <property type="match status" value="1"/>
</dbReference>
<evidence type="ECO:0000313" key="1">
    <source>
        <dbReference type="EMBL" id="AQT68440.1"/>
    </source>
</evidence>
<gene>
    <name evidence="1" type="ORF">STSP2_01604</name>
</gene>
<proteinExistence type="predicted"/>
<dbReference type="PANTHER" id="PTHR32305">
    <property type="match status" value="1"/>
</dbReference>
<evidence type="ECO:0000313" key="2">
    <source>
        <dbReference type="Proteomes" id="UP000189674"/>
    </source>
</evidence>
<dbReference type="InterPro" id="IPR022385">
    <property type="entry name" value="Rhs_assc_core"/>
</dbReference>
<dbReference type="STRING" id="1936003.STSP2_01604"/>
<reference evidence="2" key="1">
    <citation type="submission" date="2017-02" db="EMBL/GenBank/DDBJ databases">
        <title>Comparative genomics and description of representatives of a novel lineage of planctomycetes thriving in anoxic sediments.</title>
        <authorList>
            <person name="Spring S."/>
            <person name="Bunk B."/>
            <person name="Sproer C."/>
        </authorList>
    </citation>
    <scope>NUCLEOTIDE SEQUENCE [LARGE SCALE GENOMIC DNA]</scope>
    <source>
        <strain evidence="2">ST-NAGAB-D1</strain>
    </source>
</reference>
<name>A0A1U9NLJ6_9BACT</name>
<keyword evidence="2" id="KW-1185">Reference proteome</keyword>